<reference evidence="1 2" key="1">
    <citation type="submission" date="2021-01" db="EMBL/GenBank/DDBJ databases">
        <title>Genomic Encyclopedia of Type Strains, Phase IV (KMG-IV): sequencing the most valuable type-strain genomes for metagenomic binning, comparative biology and taxonomic classification.</title>
        <authorList>
            <person name="Goeker M."/>
        </authorList>
    </citation>
    <scope>NUCLEOTIDE SEQUENCE [LARGE SCALE GENOMIC DNA]</scope>
    <source>
        <strain evidence="1 2">DSM 103394</strain>
    </source>
</reference>
<dbReference type="Proteomes" id="UP000674416">
    <property type="component" value="Unassembled WGS sequence"/>
</dbReference>
<dbReference type="PANTHER" id="PTHR10151">
    <property type="entry name" value="ECTONUCLEOTIDE PYROPHOSPHATASE/PHOSPHODIESTERASE"/>
    <property type="match status" value="1"/>
</dbReference>
<evidence type="ECO:0000313" key="2">
    <source>
        <dbReference type="Proteomes" id="UP000674416"/>
    </source>
</evidence>
<dbReference type="SUPFAM" id="SSF53649">
    <property type="entry name" value="Alkaline phosphatase-like"/>
    <property type="match status" value="1"/>
</dbReference>
<dbReference type="InterPro" id="IPR017850">
    <property type="entry name" value="Alkaline_phosphatase_core_sf"/>
</dbReference>
<accession>A0ABS4CQ10</accession>
<organism evidence="1 2">
    <name type="scientific">Bacillus capparidis</name>
    <dbReference type="NCBI Taxonomy" id="1840411"/>
    <lineage>
        <taxon>Bacteria</taxon>
        <taxon>Bacillati</taxon>
        <taxon>Bacillota</taxon>
        <taxon>Bacilli</taxon>
        <taxon>Bacillales</taxon>
        <taxon>Bacillaceae</taxon>
        <taxon>Bacillus</taxon>
    </lineage>
</organism>
<sequence length="521" mass="59356">MKIAIVVILLILVLFIIYLSSQQQKVQSQLTIPYASPQKKVILIIVDSLMNEPLQKAITEDKAPAMKYLINNGRYYPKVVSSYPTMSVTIDSTLLTGTYSDQHKVPALVWYDEKEKRFISYGSDKKEILKLGPKQVLQNSLSQLNEKQLSDQVKTIHEELDENGLQSASINALIFRGNRSHKLQVPRLMQFFRFLKKDAPIKGATYFSYGLLSKINPENTHTHLWNGFGFNDKFATEEMKYLIEKDRVPSFSLVYFSDNDKKVHKKGVNETKGIEEADKKLQSLFNSYGSWEEALKDNIWMVMGDSGQTHIKGEKEAALIDLRKLLNGYKIYRINKPIQKDDQIVLGLNERMSFIYTLDNTIKHESLARQLQSDDRIDTIAWREGNTVNVISGTREEELSFRSNGKYTDTFGQSWDIEGDPQALDLSINKDGLISYGDYPDALARLYSSFYSHTGSYIIANTKPGYEFIGEGSPTHVGGASHGSLHEEDSFFPIIVSGTDLEPEHLRMVDVKEWIMRMLKG</sequence>
<keyword evidence="2" id="KW-1185">Reference proteome</keyword>
<dbReference type="PANTHER" id="PTHR10151:SF120">
    <property type="entry name" value="BIS(5'-ADENOSYL)-TRIPHOSPHATASE"/>
    <property type="match status" value="1"/>
</dbReference>
<dbReference type="Gene3D" id="3.40.720.10">
    <property type="entry name" value="Alkaline Phosphatase, subunit A"/>
    <property type="match status" value="1"/>
</dbReference>
<dbReference type="Pfam" id="PF01663">
    <property type="entry name" value="Phosphodiest"/>
    <property type="match status" value="1"/>
</dbReference>
<dbReference type="InterPro" id="IPR002591">
    <property type="entry name" value="Phosphodiest/P_Trfase"/>
</dbReference>
<dbReference type="EMBL" id="JAFDST010000001">
    <property type="protein sequence ID" value="MBP1079656.1"/>
    <property type="molecule type" value="Genomic_DNA"/>
</dbReference>
<protein>
    <submittedName>
        <fullName evidence="1">AlkP superfamily pyrophosphatase or phosphodiesterase</fullName>
    </submittedName>
</protein>
<proteinExistence type="predicted"/>
<name>A0ABS4CQ10_9BACI</name>
<gene>
    <name evidence="1" type="ORF">JOC74_000144</name>
</gene>
<evidence type="ECO:0000313" key="1">
    <source>
        <dbReference type="EMBL" id="MBP1079656.1"/>
    </source>
</evidence>
<dbReference type="RefSeq" id="WP_312883761.1">
    <property type="nucleotide sequence ID" value="NZ_JAFDST010000001.1"/>
</dbReference>
<comment type="caution">
    <text evidence="1">The sequence shown here is derived from an EMBL/GenBank/DDBJ whole genome shotgun (WGS) entry which is preliminary data.</text>
</comment>